<dbReference type="STRING" id="675120.N1PIC5"/>
<feature type="compositionally biased region" description="Acidic residues" evidence="1">
    <location>
        <begin position="391"/>
        <end position="403"/>
    </location>
</feature>
<organism evidence="2 3">
    <name type="scientific">Dothistroma septosporum (strain NZE10 / CBS 128990)</name>
    <name type="common">Red band needle blight fungus</name>
    <name type="synonym">Mycosphaerella pini</name>
    <dbReference type="NCBI Taxonomy" id="675120"/>
    <lineage>
        <taxon>Eukaryota</taxon>
        <taxon>Fungi</taxon>
        <taxon>Dikarya</taxon>
        <taxon>Ascomycota</taxon>
        <taxon>Pezizomycotina</taxon>
        <taxon>Dothideomycetes</taxon>
        <taxon>Dothideomycetidae</taxon>
        <taxon>Mycosphaerellales</taxon>
        <taxon>Mycosphaerellaceae</taxon>
        <taxon>Dothistroma</taxon>
    </lineage>
</organism>
<proteinExistence type="predicted"/>
<protein>
    <submittedName>
        <fullName evidence="2">Uncharacterized protein</fullName>
    </submittedName>
</protein>
<feature type="compositionally biased region" description="Gly residues" evidence="1">
    <location>
        <begin position="479"/>
        <end position="490"/>
    </location>
</feature>
<reference evidence="3" key="1">
    <citation type="journal article" date="2012" name="PLoS Genet.">
        <title>The genomes of the fungal plant pathogens Cladosporium fulvum and Dothistroma septosporum reveal adaptation to different hosts and lifestyles but also signatures of common ancestry.</title>
        <authorList>
            <person name="de Wit P.J.G.M."/>
            <person name="van der Burgt A."/>
            <person name="Oekmen B."/>
            <person name="Stergiopoulos I."/>
            <person name="Abd-Elsalam K.A."/>
            <person name="Aerts A.L."/>
            <person name="Bahkali A.H."/>
            <person name="Beenen H.G."/>
            <person name="Chettri P."/>
            <person name="Cox M.P."/>
            <person name="Datema E."/>
            <person name="de Vries R.P."/>
            <person name="Dhillon B."/>
            <person name="Ganley A.R."/>
            <person name="Griffiths S.A."/>
            <person name="Guo Y."/>
            <person name="Hamelin R.C."/>
            <person name="Henrissat B."/>
            <person name="Kabir M.S."/>
            <person name="Jashni M.K."/>
            <person name="Kema G."/>
            <person name="Klaubauf S."/>
            <person name="Lapidus A."/>
            <person name="Levasseur A."/>
            <person name="Lindquist E."/>
            <person name="Mehrabi R."/>
            <person name="Ohm R.A."/>
            <person name="Owen T.J."/>
            <person name="Salamov A."/>
            <person name="Schwelm A."/>
            <person name="Schijlen E."/>
            <person name="Sun H."/>
            <person name="van den Burg H.A."/>
            <person name="van Ham R.C.H.J."/>
            <person name="Zhang S."/>
            <person name="Goodwin S.B."/>
            <person name="Grigoriev I.V."/>
            <person name="Collemare J."/>
            <person name="Bradshaw R.E."/>
        </authorList>
    </citation>
    <scope>NUCLEOTIDE SEQUENCE [LARGE SCALE GENOMIC DNA]</scope>
    <source>
        <strain evidence="3">NZE10 / CBS 128990</strain>
    </source>
</reference>
<dbReference type="HOGENOM" id="CLU_550902_0_0_1"/>
<feature type="compositionally biased region" description="Polar residues" evidence="1">
    <location>
        <begin position="25"/>
        <end position="35"/>
    </location>
</feature>
<evidence type="ECO:0000313" key="3">
    <source>
        <dbReference type="Proteomes" id="UP000016933"/>
    </source>
</evidence>
<dbReference type="OMA" id="HGHTRGA"/>
<dbReference type="OrthoDB" id="5404651at2759"/>
<dbReference type="AlphaFoldDB" id="N1PIC5"/>
<dbReference type="eggNOG" id="ENOG502SZUB">
    <property type="taxonomic scope" value="Eukaryota"/>
</dbReference>
<feature type="compositionally biased region" description="Basic and acidic residues" evidence="1">
    <location>
        <begin position="424"/>
        <end position="435"/>
    </location>
</feature>
<gene>
    <name evidence="2" type="ORF">DOTSEDRAFT_74064</name>
</gene>
<evidence type="ECO:0000313" key="2">
    <source>
        <dbReference type="EMBL" id="EME41879.1"/>
    </source>
</evidence>
<dbReference type="Proteomes" id="UP000016933">
    <property type="component" value="Unassembled WGS sequence"/>
</dbReference>
<dbReference type="EMBL" id="KB446542">
    <property type="protein sequence ID" value="EME41879.1"/>
    <property type="molecule type" value="Genomic_DNA"/>
</dbReference>
<name>N1PIC5_DOTSN</name>
<feature type="compositionally biased region" description="Polar residues" evidence="1">
    <location>
        <begin position="51"/>
        <end position="61"/>
    </location>
</feature>
<sequence>MDSQLSQDTLDGLLPASQAYEPDLSQPSLPSSNTKMPPGRVDNMTPPPSTQLPTFAQRTKTPTPPVSHISTPPPTIENPAQGTTRFTGGTSATMNVEDLESASNEQLKTKVMELQAALQEAKMSAAHHKLQYQMLSQESAASLERMKMEASMSEQENRIIHKAEHARAATTPVPTLQEGIIPVHKELYQRMCRDIQLLRESNNALTAQFEQQQQYMERQDDEIASLTDKVDLMRQRIQVHRDQSQKHRQPHTSRHMEGTPRSVYSTPQHIRSHPASRHQPQPFAALLQASEMASQESARNAAGRAMSGKKGHTRNANSMSSLPSTPQRSQKVHQSFYQTPSGRHQPLKVPLTAPMPRTSALRTPDVYSQQSLPVPQQQGPPSDGTVSASDNDNDSEAETDIIEPDNQVPESQASRSASQMLRTSQEEQQAKRESFKGSGMLPPKTESMRQTKLFGQVRKAGIDRSEGPPAKRAKTSEGVGLGIAGVGGRD</sequence>
<feature type="compositionally biased region" description="Polar residues" evidence="1">
    <location>
        <begin position="314"/>
        <end position="342"/>
    </location>
</feature>
<reference evidence="2 3" key="2">
    <citation type="journal article" date="2012" name="PLoS Pathog.">
        <title>Diverse lifestyles and strategies of plant pathogenesis encoded in the genomes of eighteen Dothideomycetes fungi.</title>
        <authorList>
            <person name="Ohm R.A."/>
            <person name="Feau N."/>
            <person name="Henrissat B."/>
            <person name="Schoch C.L."/>
            <person name="Horwitz B.A."/>
            <person name="Barry K.W."/>
            <person name="Condon B.J."/>
            <person name="Copeland A.C."/>
            <person name="Dhillon B."/>
            <person name="Glaser F."/>
            <person name="Hesse C.N."/>
            <person name="Kosti I."/>
            <person name="LaButti K."/>
            <person name="Lindquist E.A."/>
            <person name="Lucas S."/>
            <person name="Salamov A.A."/>
            <person name="Bradshaw R.E."/>
            <person name="Ciuffetti L."/>
            <person name="Hamelin R.C."/>
            <person name="Kema G.H.J."/>
            <person name="Lawrence C."/>
            <person name="Scott J.A."/>
            <person name="Spatafora J.W."/>
            <person name="Turgeon B.G."/>
            <person name="de Wit P.J.G.M."/>
            <person name="Zhong S."/>
            <person name="Goodwin S.B."/>
            <person name="Grigoriev I.V."/>
        </authorList>
    </citation>
    <scope>NUCLEOTIDE SEQUENCE [LARGE SCALE GENOMIC DNA]</scope>
    <source>
        <strain evidence="3">NZE10 / CBS 128990</strain>
    </source>
</reference>
<accession>N1PIC5</accession>
<evidence type="ECO:0000256" key="1">
    <source>
        <dbReference type="SAM" id="MobiDB-lite"/>
    </source>
</evidence>
<keyword evidence="3" id="KW-1185">Reference proteome</keyword>
<feature type="region of interest" description="Disordered" evidence="1">
    <location>
        <begin position="238"/>
        <end position="490"/>
    </location>
</feature>
<feature type="region of interest" description="Disordered" evidence="1">
    <location>
        <begin position="1"/>
        <end position="81"/>
    </location>
</feature>
<feature type="compositionally biased region" description="Polar residues" evidence="1">
    <location>
        <begin position="366"/>
        <end position="390"/>
    </location>
</feature>
<feature type="compositionally biased region" description="Polar residues" evidence="1">
    <location>
        <begin position="408"/>
        <end position="423"/>
    </location>
</feature>